<accession>A0A6S7JV16</accession>
<name>A0A6S7JV16_PARCT</name>
<dbReference type="Proteomes" id="UP001152795">
    <property type="component" value="Unassembled WGS sequence"/>
</dbReference>
<evidence type="ECO:0000313" key="3">
    <source>
        <dbReference type="Proteomes" id="UP001152795"/>
    </source>
</evidence>
<protein>
    <submittedName>
        <fullName evidence="2">Uncharacterized protein</fullName>
    </submittedName>
</protein>
<sequence>MSPYGSHVQLCQRTGYPAYVRKWKTAMQEAYKLVSKSAQLQNQLSKPQRRERSKATNEFDQQSFLQVIATEHSGTSEDTERNPVTPSETSEQEDGNPIMKNKISQQRVCTTVEITTENPITQTQSTTNEHENVIKAGNNGEETARFYPQPQRARQPPSRFGYNTRGNPATGVFNVWQNPIVGMMQTYDFPPPQPHLFYGYPPTPPPAH</sequence>
<dbReference type="AlphaFoldDB" id="A0A6S7JV16"/>
<feature type="region of interest" description="Disordered" evidence="1">
    <location>
        <begin position="37"/>
        <end position="99"/>
    </location>
</feature>
<proteinExistence type="predicted"/>
<evidence type="ECO:0000256" key="1">
    <source>
        <dbReference type="SAM" id="MobiDB-lite"/>
    </source>
</evidence>
<organism evidence="2 3">
    <name type="scientific">Paramuricea clavata</name>
    <name type="common">Red gorgonian</name>
    <name type="synonym">Violescent sea-whip</name>
    <dbReference type="NCBI Taxonomy" id="317549"/>
    <lineage>
        <taxon>Eukaryota</taxon>
        <taxon>Metazoa</taxon>
        <taxon>Cnidaria</taxon>
        <taxon>Anthozoa</taxon>
        <taxon>Octocorallia</taxon>
        <taxon>Malacalcyonacea</taxon>
        <taxon>Plexauridae</taxon>
        <taxon>Paramuricea</taxon>
    </lineage>
</organism>
<dbReference type="EMBL" id="CACRXK020022275">
    <property type="protein sequence ID" value="CAB4036665.1"/>
    <property type="molecule type" value="Genomic_DNA"/>
</dbReference>
<reference evidence="2" key="1">
    <citation type="submission" date="2020-04" db="EMBL/GenBank/DDBJ databases">
        <authorList>
            <person name="Alioto T."/>
            <person name="Alioto T."/>
            <person name="Gomez Garrido J."/>
        </authorList>
    </citation>
    <scope>NUCLEOTIDE SEQUENCE</scope>
    <source>
        <strain evidence="2">A484AB</strain>
    </source>
</reference>
<evidence type="ECO:0000313" key="2">
    <source>
        <dbReference type="EMBL" id="CAB4036665.1"/>
    </source>
</evidence>
<keyword evidence="3" id="KW-1185">Reference proteome</keyword>
<comment type="caution">
    <text evidence="2">The sequence shown here is derived from an EMBL/GenBank/DDBJ whole genome shotgun (WGS) entry which is preliminary data.</text>
</comment>
<feature type="compositionally biased region" description="Polar residues" evidence="1">
    <location>
        <begin position="37"/>
        <end position="46"/>
    </location>
</feature>
<feature type="compositionally biased region" description="Basic and acidic residues" evidence="1">
    <location>
        <begin position="48"/>
        <end position="57"/>
    </location>
</feature>
<gene>
    <name evidence="2" type="ORF">PACLA_8A086399</name>
</gene>